<protein>
    <recommendedName>
        <fullName evidence="4">DUF834 domain-containing protein</fullName>
    </recommendedName>
</protein>
<name>A0A0E0RCA4_ORYRU</name>
<sequence>MVERWPADEGGRRHRRFFLPPPAAAQGRDVPTVGEVAEHRVGGSVIRGGGEEENGEKMGKTERLTGDGMDPINPKSKWLSRGKVLQTG</sequence>
<evidence type="ECO:0000256" key="1">
    <source>
        <dbReference type="SAM" id="MobiDB-lite"/>
    </source>
</evidence>
<dbReference type="Gramene" id="ORUFI11G25340.1">
    <property type="protein sequence ID" value="ORUFI11G25340.1"/>
    <property type="gene ID" value="ORUFI11G25340"/>
</dbReference>
<reference evidence="3" key="1">
    <citation type="submission" date="2013-06" db="EMBL/GenBank/DDBJ databases">
        <authorList>
            <person name="Zhao Q."/>
        </authorList>
    </citation>
    <scope>NUCLEOTIDE SEQUENCE</scope>
    <source>
        <strain evidence="3">cv. W1943</strain>
    </source>
</reference>
<accession>A0A0E0RCA4</accession>
<dbReference type="Proteomes" id="UP000008022">
    <property type="component" value="Unassembled WGS sequence"/>
</dbReference>
<keyword evidence="3" id="KW-1185">Reference proteome</keyword>
<feature type="region of interest" description="Disordered" evidence="1">
    <location>
        <begin position="1"/>
        <end position="88"/>
    </location>
</feature>
<proteinExistence type="predicted"/>
<dbReference type="EnsemblPlants" id="ORUFI11G25340.1">
    <property type="protein sequence ID" value="ORUFI11G25340.1"/>
    <property type="gene ID" value="ORUFI11G25340"/>
</dbReference>
<feature type="compositionally biased region" description="Basic and acidic residues" evidence="1">
    <location>
        <begin position="1"/>
        <end position="11"/>
    </location>
</feature>
<dbReference type="AlphaFoldDB" id="A0A0E0RCA4"/>
<organism evidence="2 3">
    <name type="scientific">Oryza rufipogon</name>
    <name type="common">Brownbeard rice</name>
    <name type="synonym">Asian wild rice</name>
    <dbReference type="NCBI Taxonomy" id="4529"/>
    <lineage>
        <taxon>Eukaryota</taxon>
        <taxon>Viridiplantae</taxon>
        <taxon>Streptophyta</taxon>
        <taxon>Embryophyta</taxon>
        <taxon>Tracheophyta</taxon>
        <taxon>Spermatophyta</taxon>
        <taxon>Magnoliopsida</taxon>
        <taxon>Liliopsida</taxon>
        <taxon>Poales</taxon>
        <taxon>Poaceae</taxon>
        <taxon>BOP clade</taxon>
        <taxon>Oryzoideae</taxon>
        <taxon>Oryzeae</taxon>
        <taxon>Oryzinae</taxon>
        <taxon>Oryza</taxon>
    </lineage>
</organism>
<evidence type="ECO:0008006" key="4">
    <source>
        <dbReference type="Google" id="ProtNLM"/>
    </source>
</evidence>
<dbReference type="HOGENOM" id="CLU_2472967_0_0_1"/>
<feature type="compositionally biased region" description="Basic and acidic residues" evidence="1">
    <location>
        <begin position="55"/>
        <end position="65"/>
    </location>
</feature>
<evidence type="ECO:0000313" key="3">
    <source>
        <dbReference type="Proteomes" id="UP000008022"/>
    </source>
</evidence>
<evidence type="ECO:0000313" key="2">
    <source>
        <dbReference type="EnsemblPlants" id="ORUFI11G25340.1"/>
    </source>
</evidence>
<reference evidence="2" key="2">
    <citation type="submission" date="2015-06" db="UniProtKB">
        <authorList>
            <consortium name="EnsemblPlants"/>
        </authorList>
    </citation>
    <scope>IDENTIFICATION</scope>
</reference>